<comment type="caution">
    <text evidence="6">The sequence shown here is derived from an EMBL/GenBank/DDBJ whole genome shotgun (WGS) entry which is preliminary data.</text>
</comment>
<evidence type="ECO:0000259" key="4">
    <source>
        <dbReference type="Pfam" id="PF14331"/>
    </source>
</evidence>
<evidence type="ECO:0000313" key="7">
    <source>
        <dbReference type="EMBL" id="TMP86754.1"/>
    </source>
</evidence>
<reference evidence="7 9" key="2">
    <citation type="submission" date="2017-12" db="EMBL/GenBank/DDBJ databases">
        <authorList>
            <person name="Paulsen S."/>
            <person name="Gram L.K."/>
        </authorList>
    </citation>
    <scope>NUCLEOTIDE SEQUENCE [LARGE SCALE GENOMIC DNA]</scope>
    <source>
        <strain evidence="7 9">S2897</strain>
    </source>
</reference>
<dbReference type="InterPro" id="IPR053156">
    <property type="entry name" value="T6SS_TssM-like"/>
</dbReference>
<dbReference type="Pfam" id="PF21070">
    <property type="entry name" value="IcmF_helical"/>
    <property type="match status" value="1"/>
</dbReference>
<name>A0A0F4Q237_9GAMM</name>
<evidence type="ECO:0000259" key="5">
    <source>
        <dbReference type="Pfam" id="PF21070"/>
    </source>
</evidence>
<dbReference type="Pfam" id="PF06744">
    <property type="entry name" value="IcmF_C"/>
    <property type="match status" value="1"/>
</dbReference>
<protein>
    <submittedName>
        <fullName evidence="6">Type VI secretion protein VasK</fullName>
    </submittedName>
    <submittedName>
        <fullName evidence="7">Type VI secretion system membrane subunit TssM</fullName>
    </submittedName>
</protein>
<proteinExistence type="predicted"/>
<dbReference type="Pfam" id="PF14331">
    <property type="entry name" value="IcmF-related_N"/>
    <property type="match status" value="1"/>
</dbReference>
<dbReference type="InterPro" id="IPR048677">
    <property type="entry name" value="TssM1_hel"/>
</dbReference>
<gene>
    <name evidence="7" type="primary">icmF</name>
    <name evidence="7" type="ORF">CWC05_12115</name>
    <name evidence="6" type="ORF">TW72_07995</name>
</gene>
<dbReference type="eggNOG" id="COG3523">
    <property type="taxonomic scope" value="Bacteria"/>
</dbReference>
<dbReference type="NCBIfam" id="TIGR03348">
    <property type="entry name" value="VI_IcmF"/>
    <property type="match status" value="1"/>
</dbReference>
<evidence type="ECO:0000256" key="1">
    <source>
        <dbReference type="SAM" id="Phobius"/>
    </source>
</evidence>
<feature type="transmembrane region" description="Helical" evidence="1">
    <location>
        <begin position="50"/>
        <end position="69"/>
    </location>
</feature>
<dbReference type="InterPro" id="IPR009612">
    <property type="entry name" value="IcmF-rel"/>
</dbReference>
<dbReference type="EMBL" id="PNCG01000011">
    <property type="protein sequence ID" value="TMP86754.1"/>
    <property type="molecule type" value="Genomic_DNA"/>
</dbReference>
<dbReference type="Proteomes" id="UP000033664">
    <property type="component" value="Unassembled WGS sequence"/>
</dbReference>
<feature type="domain" description="IcmF-related" evidence="3">
    <location>
        <begin position="501"/>
        <end position="801"/>
    </location>
</feature>
<dbReference type="STRING" id="151081.TW72_07995"/>
<keyword evidence="1" id="KW-0812">Transmembrane</keyword>
<dbReference type="InterPro" id="IPR027417">
    <property type="entry name" value="P-loop_NTPase"/>
</dbReference>
<feature type="domain" description="Type VI secretion system component TssM1 helical" evidence="5">
    <location>
        <begin position="942"/>
        <end position="1027"/>
    </location>
</feature>
<dbReference type="SUPFAM" id="SSF52540">
    <property type="entry name" value="P-loop containing nucleoside triphosphate hydrolases"/>
    <property type="match status" value="2"/>
</dbReference>
<dbReference type="EMBL" id="JXXZ01000006">
    <property type="protein sequence ID" value="KJZ00602.1"/>
    <property type="molecule type" value="Genomic_DNA"/>
</dbReference>
<feature type="domain" description="Type VI secretion system component TssM1 N-terminal" evidence="4">
    <location>
        <begin position="198"/>
        <end position="448"/>
    </location>
</feature>
<keyword evidence="1" id="KW-1133">Transmembrane helix</keyword>
<keyword evidence="1" id="KW-0472">Membrane</keyword>
<dbReference type="Pfam" id="PF06761">
    <property type="entry name" value="IcmF-related"/>
    <property type="match status" value="1"/>
</dbReference>
<dbReference type="PATRIC" id="fig|151081.8.peg.3728"/>
<evidence type="ECO:0000313" key="8">
    <source>
        <dbReference type="Proteomes" id="UP000033664"/>
    </source>
</evidence>
<feature type="transmembrane region" description="Helical" evidence="1">
    <location>
        <begin position="20"/>
        <end position="44"/>
    </location>
</feature>
<evidence type="ECO:0000259" key="3">
    <source>
        <dbReference type="Pfam" id="PF06761"/>
    </source>
</evidence>
<dbReference type="PANTHER" id="PTHR36153">
    <property type="entry name" value="INNER MEMBRANE PROTEIN-RELATED"/>
    <property type="match status" value="1"/>
</dbReference>
<dbReference type="AlphaFoldDB" id="A0A0F4Q237"/>
<dbReference type="RefSeq" id="WP_045980640.1">
    <property type="nucleotide sequence ID" value="NZ_CP023397.1"/>
</dbReference>
<reference evidence="9" key="3">
    <citation type="submission" date="2019-06" db="EMBL/GenBank/DDBJ databases">
        <title>Co-occurence of chitin degradation, pigmentation and bioactivity in marine Pseudoalteromonas.</title>
        <authorList>
            <person name="Sonnenschein E.C."/>
            <person name="Bech P.K."/>
        </authorList>
    </citation>
    <scope>NUCLEOTIDE SEQUENCE [LARGE SCALE GENOMIC DNA]</scope>
    <source>
        <strain evidence="9">S2897</strain>
    </source>
</reference>
<evidence type="ECO:0000313" key="9">
    <source>
        <dbReference type="Proteomes" id="UP000305874"/>
    </source>
</evidence>
<keyword evidence="8" id="KW-1185">Reference proteome</keyword>
<sequence length="1173" mass="132647">MSIKEKARLLSYKLKSRVVVTTLGFLALALLIWFGGPLIAIAGAVPLASAAWRLVLILSIVVVWLLVTWSKRVKQNKRNEQMANELIDGDADANSDVNEEIDTLKKRMSDAIDTLKTAKLYKNQNVYQLPWYIMIGPPGSGKTTAINNSGLDYPLRESMGIDMIQGVGGTRNCDWWFTNKAVLIDTAGRYTTQDSHARHDARAWQGFLGLLRKNRPLRPINGVVISMGISELMHQTKTERNLHARAIKQRLQELQNQLGMSFPVYVILSKADLIAGFNEYFEYLTEEEAEQVLGVTFELNTADNEQAPVNHFNREFHALISNLAAKLNQRLMHERDPKRRGIIFEFPRQLRVLQGIADTFLKEIFTPNAYEQLPILRGVYLTSATQEGVPEDLLAHKKGYSANTGGESSRAFFIKRLLEEVVFPEQNLASTNRHHDKQNKWMRIGAISTAACATLALSISWYLSYSWNKELIKSTQGAIDEYQLLTAGGLNGQTDLLTLTKALNRLRDLPAGYSDHIPLADPSAVGYDKGSDLKQPSVEAYKRALFAHLAPYMGEAMTTEMSEHKEHLGYLYETLRAYLMLYMPERFKAEDIQAWFAAYIEREMPGDAYIADRQALNSHIATLLAEGFEGVDQDLAAVKNARVELTKLPLVDRAYQRLKTDFIDSSVADFKLSDVISYNSMYAFSFKSGRDINTGIPGLYTHSGFHGIFNIEKKKLLSNLLHDSWVYGDNLSEVGDDAKARIEKDLEYRYFRDYIYYWEEFLDDLTLRPYSTTEEGVRVTEILSGPEAPIKNILAAVQKNVALTKMPVSKNQKAAAAVAANAADVALHSKTSRLKRLLPNEMPDIEMQLPGAEVEQAFAKILEVDPDSLEDIQTNLRSLNRYLDKLANGDQQKLSFKTKVASNTDPKFIATLRSQSRSLPYPFDNWLEGMTHNADRITKASANQHLNEIWRSQVVREYRVAIADRYPFNPISSQEVRMRDFSRFFGPDGTLDKFFKRYLAANVDTSTSPWRFERDIGVSQRSLAMFEQASKIRQAFFSGGSDKPSLQFGLKPISLDKKVSNFRLEIDGQALNYRHGPLRVVNMTWPGDSAESETRIVFTPPEGGRSTNTTYSGEWSLFRMLDDMSQKRPETKDDHQLHIALSGNEAKVQLLPSSTIHPFWSANIESFRCPTKL</sequence>
<evidence type="ECO:0000313" key="6">
    <source>
        <dbReference type="EMBL" id="KJZ00602.1"/>
    </source>
</evidence>
<reference evidence="7" key="4">
    <citation type="submission" date="2019-09" db="EMBL/GenBank/DDBJ databases">
        <title>Co-occurence of chitin degradation, pigmentation and bioactivity in marine Pseudoalteromonas.</title>
        <authorList>
            <person name="Sonnenschein E.C."/>
            <person name="Bech P.K."/>
        </authorList>
    </citation>
    <scope>NUCLEOTIDE SEQUENCE</scope>
    <source>
        <strain evidence="7">S2897</strain>
    </source>
</reference>
<reference evidence="6 8" key="1">
    <citation type="journal article" date="2015" name="BMC Genomics">
        <title>Genome mining reveals unlocked bioactive potential of marine Gram-negative bacteria.</title>
        <authorList>
            <person name="Machado H."/>
            <person name="Sonnenschein E.C."/>
            <person name="Melchiorsen J."/>
            <person name="Gram L."/>
        </authorList>
    </citation>
    <scope>NUCLEOTIDE SEQUENCE [LARGE SCALE GENOMIC DNA]</scope>
    <source>
        <strain evidence="6 8">S3137</strain>
    </source>
</reference>
<dbReference type="InterPro" id="IPR025743">
    <property type="entry name" value="TssM1_N"/>
</dbReference>
<dbReference type="PANTHER" id="PTHR36153:SF1">
    <property type="entry name" value="TYPE VI SECRETION SYSTEM COMPONENT TSSM1"/>
    <property type="match status" value="1"/>
</dbReference>
<dbReference type="InterPro" id="IPR017731">
    <property type="entry name" value="TssM1-like"/>
</dbReference>
<feature type="domain" description="Type VI secretion system IcmF C-terminal" evidence="2">
    <location>
        <begin position="1048"/>
        <end position="1150"/>
    </location>
</feature>
<dbReference type="GeneID" id="58228429"/>
<dbReference type="OrthoDB" id="9758229at2"/>
<organism evidence="6 8">
    <name type="scientific">Pseudoalteromonas ruthenica</name>
    <dbReference type="NCBI Taxonomy" id="151081"/>
    <lineage>
        <taxon>Bacteria</taxon>
        <taxon>Pseudomonadati</taxon>
        <taxon>Pseudomonadota</taxon>
        <taxon>Gammaproteobacteria</taxon>
        <taxon>Alteromonadales</taxon>
        <taxon>Pseudoalteromonadaceae</taxon>
        <taxon>Pseudoalteromonas</taxon>
    </lineage>
</organism>
<evidence type="ECO:0000259" key="2">
    <source>
        <dbReference type="Pfam" id="PF06744"/>
    </source>
</evidence>
<accession>A0A0F4Q237</accession>
<dbReference type="Proteomes" id="UP000305874">
    <property type="component" value="Unassembled WGS sequence"/>
</dbReference>
<dbReference type="InterPro" id="IPR010623">
    <property type="entry name" value="IcmF_C"/>
</dbReference>
<feature type="transmembrane region" description="Helical" evidence="1">
    <location>
        <begin position="441"/>
        <end position="463"/>
    </location>
</feature>